<keyword evidence="12" id="KW-0314">Glutamate biosynthesis</keyword>
<keyword evidence="4" id="KW-0028">Amino-acid biosynthesis</keyword>
<evidence type="ECO:0000256" key="13">
    <source>
        <dbReference type="ARBA" id="ARBA00023291"/>
    </source>
</evidence>
<dbReference type="SUPFAM" id="SSF51395">
    <property type="entry name" value="FMN-linked oxidoreductases"/>
    <property type="match status" value="1"/>
</dbReference>
<evidence type="ECO:0000256" key="7">
    <source>
        <dbReference type="ARBA" id="ARBA00022723"/>
    </source>
</evidence>
<feature type="non-terminal residue" evidence="17">
    <location>
        <position position="287"/>
    </location>
</feature>
<dbReference type="GO" id="GO:0046872">
    <property type="term" value="F:metal ion binding"/>
    <property type="evidence" value="ECO:0007669"/>
    <property type="project" value="UniProtKB-KW"/>
</dbReference>
<evidence type="ECO:0008006" key="18">
    <source>
        <dbReference type="Google" id="ProtNLM"/>
    </source>
</evidence>
<feature type="non-terminal residue" evidence="17">
    <location>
        <position position="1"/>
    </location>
</feature>
<dbReference type="InterPro" id="IPR050711">
    <property type="entry name" value="ET-N_metabolism_enzyme"/>
</dbReference>
<evidence type="ECO:0000256" key="2">
    <source>
        <dbReference type="ARBA" id="ARBA00001927"/>
    </source>
</evidence>
<evidence type="ECO:0000256" key="12">
    <source>
        <dbReference type="ARBA" id="ARBA00023164"/>
    </source>
</evidence>
<evidence type="ECO:0000256" key="8">
    <source>
        <dbReference type="ARBA" id="ARBA00022962"/>
    </source>
</evidence>
<dbReference type="SUPFAM" id="SSF56235">
    <property type="entry name" value="N-terminal nucleophile aminohydrolases (Ntn hydrolases)"/>
    <property type="match status" value="1"/>
</dbReference>
<keyword evidence="8" id="KW-0315">Glutamine amidotransferase</keyword>
<keyword evidence="11" id="KW-0411">Iron-sulfur</keyword>
<sequence>LPQALSMLIPDSWNDKNPIPPSLKAYYEYQSTLMEPWDGPASIVFSDGRYIGGTLDRNGLRPSRYVITKDDIIVMGSEVGVQIFPAENIREKGRLRPGKILLVDTKMGIIIPDEEVKRQLTERNPYAQWLAENRIDLNDIKVKQRVPTSLGDNFNKYLKTFGYTKEDIETLINPMASQGQEPVLSMGNDTPLALFSDKPQSLFNYFKQLFAQVTNPSIDPIREGLVMTLTYYIGSASKNILFESPLHCKLIKYNTPLVSNTNLNKLRNLKEENFSHIDIPMLFPAKR</sequence>
<keyword evidence="7" id="KW-0479">Metal-binding</keyword>
<dbReference type="GO" id="GO:0019676">
    <property type="term" value="P:ammonia assimilation cycle"/>
    <property type="evidence" value="ECO:0007669"/>
    <property type="project" value="TreeGrafter"/>
</dbReference>
<name>X1INS6_9ZZZZ</name>
<evidence type="ECO:0000259" key="16">
    <source>
        <dbReference type="Pfam" id="PF04898"/>
    </source>
</evidence>
<accession>X1INS6</accession>
<dbReference type="EMBL" id="BARU01019986">
    <property type="protein sequence ID" value="GAH59193.1"/>
    <property type="molecule type" value="Genomic_DNA"/>
</dbReference>
<organism evidence="17">
    <name type="scientific">marine sediment metagenome</name>
    <dbReference type="NCBI Taxonomy" id="412755"/>
    <lineage>
        <taxon>unclassified sequences</taxon>
        <taxon>metagenomes</taxon>
        <taxon>ecological metagenomes</taxon>
    </lineage>
</organism>
<dbReference type="GO" id="GO:0015930">
    <property type="term" value="F:glutamate synthase activity"/>
    <property type="evidence" value="ECO:0007669"/>
    <property type="project" value="InterPro"/>
</dbReference>
<evidence type="ECO:0000256" key="4">
    <source>
        <dbReference type="ARBA" id="ARBA00022605"/>
    </source>
</evidence>
<dbReference type="GO" id="GO:0006537">
    <property type="term" value="P:glutamate biosynthetic process"/>
    <property type="evidence" value="ECO:0007669"/>
    <property type="project" value="UniProtKB-KW"/>
</dbReference>
<proteinExistence type="inferred from homology"/>
<evidence type="ECO:0000256" key="5">
    <source>
        <dbReference type="ARBA" id="ARBA00022630"/>
    </source>
</evidence>
<keyword evidence="10" id="KW-0408">Iron</keyword>
<feature type="domain" description="Glutamine amidotransferase type-2" evidence="15">
    <location>
        <begin position="1"/>
        <end position="129"/>
    </location>
</feature>
<dbReference type="Gene3D" id="3.20.20.70">
    <property type="entry name" value="Aldolase class I"/>
    <property type="match status" value="1"/>
</dbReference>
<evidence type="ECO:0000256" key="1">
    <source>
        <dbReference type="ARBA" id="ARBA00001917"/>
    </source>
</evidence>
<dbReference type="PANTHER" id="PTHR11938">
    <property type="entry name" value="FAD NADPH DEHYDROGENASE/OXIDOREDUCTASE"/>
    <property type="match status" value="1"/>
</dbReference>
<comment type="pathway">
    <text evidence="14">Amino-acid biosynthesis.</text>
</comment>
<dbReference type="InterPro" id="IPR006982">
    <property type="entry name" value="Glu_synth_centr_N"/>
</dbReference>
<evidence type="ECO:0000259" key="15">
    <source>
        <dbReference type="Pfam" id="PF00310"/>
    </source>
</evidence>
<comment type="similarity">
    <text evidence="3">Belongs to the glutamate synthase family.</text>
</comment>
<evidence type="ECO:0000313" key="17">
    <source>
        <dbReference type="EMBL" id="GAH59193.1"/>
    </source>
</evidence>
<keyword evidence="13" id="KW-0003">3Fe-4S</keyword>
<dbReference type="Gene3D" id="3.60.20.10">
    <property type="entry name" value="Glutamine Phosphoribosylpyrophosphate, subunit 1, domain 1"/>
    <property type="match status" value="1"/>
</dbReference>
<keyword evidence="5" id="KW-0285">Flavoprotein</keyword>
<dbReference type="AlphaFoldDB" id="X1INS6"/>
<reference evidence="17" key="1">
    <citation type="journal article" date="2014" name="Front. Microbiol.">
        <title>High frequency of phylogenetically diverse reductive dehalogenase-homologous genes in deep subseafloor sedimentary metagenomes.</title>
        <authorList>
            <person name="Kawai M."/>
            <person name="Futagami T."/>
            <person name="Toyoda A."/>
            <person name="Takaki Y."/>
            <person name="Nishi S."/>
            <person name="Hori S."/>
            <person name="Arai W."/>
            <person name="Tsubouchi T."/>
            <person name="Morono Y."/>
            <person name="Uchiyama I."/>
            <person name="Ito T."/>
            <person name="Fujiyama A."/>
            <person name="Inagaki F."/>
            <person name="Takami H."/>
        </authorList>
    </citation>
    <scope>NUCLEOTIDE SEQUENCE</scope>
    <source>
        <strain evidence="17">Expedition CK06-06</strain>
    </source>
</reference>
<dbReference type="Pfam" id="PF00310">
    <property type="entry name" value="GATase_2"/>
    <property type="match status" value="1"/>
</dbReference>
<dbReference type="InterPro" id="IPR013785">
    <property type="entry name" value="Aldolase_TIM"/>
</dbReference>
<dbReference type="PANTHER" id="PTHR11938:SF133">
    <property type="entry name" value="GLUTAMATE SYNTHASE (NADH)"/>
    <property type="match status" value="1"/>
</dbReference>
<evidence type="ECO:0000256" key="10">
    <source>
        <dbReference type="ARBA" id="ARBA00023004"/>
    </source>
</evidence>
<dbReference type="GO" id="GO:0051538">
    <property type="term" value="F:3 iron, 4 sulfur cluster binding"/>
    <property type="evidence" value="ECO:0007669"/>
    <property type="project" value="UniProtKB-KW"/>
</dbReference>
<feature type="domain" description="Glutamate synthase central-N" evidence="16">
    <location>
        <begin position="158"/>
        <end position="285"/>
    </location>
</feature>
<evidence type="ECO:0000256" key="11">
    <source>
        <dbReference type="ARBA" id="ARBA00023014"/>
    </source>
</evidence>
<gene>
    <name evidence="17" type="ORF">S03H2_32874</name>
</gene>
<evidence type="ECO:0000256" key="9">
    <source>
        <dbReference type="ARBA" id="ARBA00023002"/>
    </source>
</evidence>
<evidence type="ECO:0000256" key="14">
    <source>
        <dbReference type="ARBA" id="ARBA00029440"/>
    </source>
</evidence>
<dbReference type="Pfam" id="PF04898">
    <property type="entry name" value="Glu_syn_central"/>
    <property type="match status" value="1"/>
</dbReference>
<dbReference type="InterPro" id="IPR029055">
    <property type="entry name" value="Ntn_hydrolases_N"/>
</dbReference>
<comment type="cofactor">
    <cofactor evidence="1">
        <name>FMN</name>
        <dbReference type="ChEBI" id="CHEBI:58210"/>
    </cofactor>
</comment>
<evidence type="ECO:0000256" key="6">
    <source>
        <dbReference type="ARBA" id="ARBA00022643"/>
    </source>
</evidence>
<protein>
    <recommendedName>
        <fullName evidence="18">Glutamine amidotransferase type-2 domain-containing protein</fullName>
    </recommendedName>
</protein>
<keyword evidence="9" id="KW-0560">Oxidoreductase</keyword>
<comment type="cofactor">
    <cofactor evidence="2">
        <name>[3Fe-4S] cluster</name>
        <dbReference type="ChEBI" id="CHEBI:21137"/>
    </cofactor>
</comment>
<keyword evidence="6" id="KW-0288">FMN</keyword>
<dbReference type="InterPro" id="IPR017932">
    <property type="entry name" value="GATase_2_dom"/>
</dbReference>
<evidence type="ECO:0000256" key="3">
    <source>
        <dbReference type="ARBA" id="ARBA00009716"/>
    </source>
</evidence>
<comment type="caution">
    <text evidence="17">The sequence shown here is derived from an EMBL/GenBank/DDBJ whole genome shotgun (WGS) entry which is preliminary data.</text>
</comment>